<accession>A0A6J7WQM3</accession>
<sequence length="131" mass="14772">MAIGLKALEGLKMTRRPNLVVSLEKWTGDAKSRLIFKEPRASELFPDASALKEIQTMFPEFPAPMTYQVNLMARCYVMDDGEEEAEPISAIGGIARNHKEIFFHILTSFFDAFDVSDPEEKVEEAKNVSTE</sequence>
<gene>
    <name evidence="1" type="ORF">UFOVP210_3</name>
</gene>
<proteinExistence type="predicted"/>
<organism evidence="1">
    <name type="scientific">uncultured Caudovirales phage</name>
    <dbReference type="NCBI Taxonomy" id="2100421"/>
    <lineage>
        <taxon>Viruses</taxon>
        <taxon>Duplodnaviria</taxon>
        <taxon>Heunggongvirae</taxon>
        <taxon>Uroviricota</taxon>
        <taxon>Caudoviricetes</taxon>
        <taxon>Peduoviridae</taxon>
        <taxon>Maltschvirus</taxon>
        <taxon>Maltschvirus maltsch</taxon>
    </lineage>
</organism>
<protein>
    <submittedName>
        <fullName evidence="1">Uncharacterized protein</fullName>
    </submittedName>
</protein>
<dbReference type="EMBL" id="LR798251">
    <property type="protein sequence ID" value="CAB5217693.1"/>
    <property type="molecule type" value="Genomic_DNA"/>
</dbReference>
<evidence type="ECO:0000313" key="1">
    <source>
        <dbReference type="EMBL" id="CAB5217693.1"/>
    </source>
</evidence>
<name>A0A6J7WQM3_9CAUD</name>
<reference evidence="1" key="1">
    <citation type="submission" date="2020-05" db="EMBL/GenBank/DDBJ databases">
        <authorList>
            <person name="Chiriac C."/>
            <person name="Salcher M."/>
            <person name="Ghai R."/>
            <person name="Kavagutti S V."/>
        </authorList>
    </citation>
    <scope>NUCLEOTIDE SEQUENCE</scope>
</reference>